<proteinExistence type="predicted"/>
<comment type="caution">
    <text evidence="1">The sequence shown here is derived from an EMBL/GenBank/DDBJ whole genome shotgun (WGS) entry which is preliminary data.</text>
</comment>
<sequence>MLKNMNKKDLIAINHLVQVSTAGKDDKIIKYIIELNAEEKALFVEVFQPSGKFAVCLRKEMEDITEDELIPIVDSIEFDDILTKIIEGDEIDLSVKNNKVLIKSSKDNVDDYIELPYFEEDDEEKQSRENVKTAFKTRKYGTRNNILTFYERANKEDPKADATCKIDLKKLNIKNIATVFNKGAIEIGAKKGKFYITVGGGKQKQSKNITRTIKKRETKDPETKDPMNIKGMCTVLLQDTSCFSLLSSYSGLVNIDMKKDFPLVLKKKIAEHRIGVCYIISLLEEIEEVKE</sequence>
<accession>A0A0F9NHA8</accession>
<organism evidence="1">
    <name type="scientific">marine sediment metagenome</name>
    <dbReference type="NCBI Taxonomy" id="412755"/>
    <lineage>
        <taxon>unclassified sequences</taxon>
        <taxon>metagenomes</taxon>
        <taxon>ecological metagenomes</taxon>
    </lineage>
</organism>
<dbReference type="AlphaFoldDB" id="A0A0F9NHA8"/>
<protein>
    <submittedName>
        <fullName evidence="1">Uncharacterized protein</fullName>
    </submittedName>
</protein>
<name>A0A0F9NHA8_9ZZZZ</name>
<dbReference type="EMBL" id="LAZR01006994">
    <property type="protein sequence ID" value="KKM88190.1"/>
    <property type="molecule type" value="Genomic_DNA"/>
</dbReference>
<reference evidence="1" key="1">
    <citation type="journal article" date="2015" name="Nature">
        <title>Complex archaea that bridge the gap between prokaryotes and eukaryotes.</title>
        <authorList>
            <person name="Spang A."/>
            <person name="Saw J.H."/>
            <person name="Jorgensen S.L."/>
            <person name="Zaremba-Niedzwiedzka K."/>
            <person name="Martijn J."/>
            <person name="Lind A.E."/>
            <person name="van Eijk R."/>
            <person name="Schleper C."/>
            <person name="Guy L."/>
            <person name="Ettema T.J."/>
        </authorList>
    </citation>
    <scope>NUCLEOTIDE SEQUENCE</scope>
</reference>
<gene>
    <name evidence="1" type="ORF">LCGC14_1261320</name>
</gene>
<evidence type="ECO:0000313" key="1">
    <source>
        <dbReference type="EMBL" id="KKM88190.1"/>
    </source>
</evidence>